<evidence type="ECO:0008006" key="4">
    <source>
        <dbReference type="Google" id="ProtNLM"/>
    </source>
</evidence>
<proteinExistence type="predicted"/>
<accession>A0A4C1XX64</accession>
<feature type="region of interest" description="Disordered" evidence="1">
    <location>
        <begin position="47"/>
        <end position="96"/>
    </location>
</feature>
<evidence type="ECO:0000313" key="3">
    <source>
        <dbReference type="Proteomes" id="UP000299102"/>
    </source>
</evidence>
<comment type="caution">
    <text evidence="2">The sequence shown here is derived from an EMBL/GenBank/DDBJ whole genome shotgun (WGS) entry which is preliminary data.</text>
</comment>
<evidence type="ECO:0000256" key="1">
    <source>
        <dbReference type="SAM" id="MobiDB-lite"/>
    </source>
</evidence>
<evidence type="ECO:0000313" key="2">
    <source>
        <dbReference type="EMBL" id="GBP68551.1"/>
    </source>
</evidence>
<gene>
    <name evidence="2" type="ORF">EVAR_53969_1</name>
</gene>
<feature type="compositionally biased region" description="Polar residues" evidence="1">
    <location>
        <begin position="49"/>
        <end position="60"/>
    </location>
</feature>
<dbReference type="EMBL" id="BGZK01001015">
    <property type="protein sequence ID" value="GBP68551.1"/>
    <property type="molecule type" value="Genomic_DNA"/>
</dbReference>
<sequence>MGNERADELARNAALKKKTVVDYDRFPLSFAKKAIRAASLEKWQKRYTEGSTGPNNQGLLSPSKRGVQNPHMSPNDEFEMNFSAKPYGTRRIRSVS</sequence>
<organism evidence="2 3">
    <name type="scientific">Eumeta variegata</name>
    <name type="common">Bagworm moth</name>
    <name type="synonym">Eumeta japonica</name>
    <dbReference type="NCBI Taxonomy" id="151549"/>
    <lineage>
        <taxon>Eukaryota</taxon>
        <taxon>Metazoa</taxon>
        <taxon>Ecdysozoa</taxon>
        <taxon>Arthropoda</taxon>
        <taxon>Hexapoda</taxon>
        <taxon>Insecta</taxon>
        <taxon>Pterygota</taxon>
        <taxon>Neoptera</taxon>
        <taxon>Endopterygota</taxon>
        <taxon>Lepidoptera</taxon>
        <taxon>Glossata</taxon>
        <taxon>Ditrysia</taxon>
        <taxon>Tineoidea</taxon>
        <taxon>Psychidae</taxon>
        <taxon>Oiketicinae</taxon>
        <taxon>Eumeta</taxon>
    </lineage>
</organism>
<dbReference type="Proteomes" id="UP000299102">
    <property type="component" value="Unassembled WGS sequence"/>
</dbReference>
<keyword evidence="3" id="KW-1185">Reference proteome</keyword>
<dbReference type="AlphaFoldDB" id="A0A4C1XX64"/>
<protein>
    <recommendedName>
        <fullName evidence="4">RNase H type-1 domain-containing protein</fullName>
    </recommendedName>
</protein>
<reference evidence="2 3" key="1">
    <citation type="journal article" date="2019" name="Commun. Biol.">
        <title>The bagworm genome reveals a unique fibroin gene that provides high tensile strength.</title>
        <authorList>
            <person name="Kono N."/>
            <person name="Nakamura H."/>
            <person name="Ohtoshi R."/>
            <person name="Tomita M."/>
            <person name="Numata K."/>
            <person name="Arakawa K."/>
        </authorList>
    </citation>
    <scope>NUCLEOTIDE SEQUENCE [LARGE SCALE GENOMIC DNA]</scope>
</reference>
<name>A0A4C1XX64_EUMVA</name>
<dbReference type="OrthoDB" id="411823at2759"/>